<evidence type="ECO:0000313" key="2">
    <source>
        <dbReference type="Proteomes" id="UP000031258"/>
    </source>
</evidence>
<organism evidence="1 2">
    <name type="scientific">Candidatus Jidaibacter acanthamoebae</name>
    <dbReference type="NCBI Taxonomy" id="86105"/>
    <lineage>
        <taxon>Bacteria</taxon>
        <taxon>Pseudomonadati</taxon>
        <taxon>Pseudomonadota</taxon>
        <taxon>Alphaproteobacteria</taxon>
        <taxon>Rickettsiales</taxon>
        <taxon>Candidatus Midichloriaceae</taxon>
        <taxon>Candidatus Jidaibacter</taxon>
    </lineage>
</organism>
<gene>
    <name evidence="1" type="ORF">NF27_EY01380</name>
</gene>
<protein>
    <submittedName>
        <fullName evidence="1">Uncharacterized protein</fullName>
    </submittedName>
</protein>
<dbReference type="RefSeq" id="WP_039457129.1">
    <property type="nucleotide sequence ID" value="NZ_JSWE01000124.1"/>
</dbReference>
<dbReference type="InterPro" id="IPR024079">
    <property type="entry name" value="MetalloPept_cat_dom_sf"/>
</dbReference>
<evidence type="ECO:0000313" key="1">
    <source>
        <dbReference type="EMBL" id="KIE05042.1"/>
    </source>
</evidence>
<dbReference type="Gene3D" id="2.150.10.10">
    <property type="entry name" value="Serralysin-like metalloprotease, C-terminal"/>
    <property type="match status" value="1"/>
</dbReference>
<dbReference type="EMBL" id="JSWE01000124">
    <property type="protein sequence ID" value="KIE05042.1"/>
    <property type="molecule type" value="Genomic_DNA"/>
</dbReference>
<proteinExistence type="predicted"/>
<dbReference type="OrthoDB" id="733404at2"/>
<sequence length="231" mass="25920">MKNPHLVRPIDSSLIKENREDYIEAGDGKNLIYLKGKELHPITPMPLDIKAMQYLYTPNCKNSEQEITYKFDGNGSESIFGFKIPPQAIFTLWDCSKKSIIDASSAKDTIKIDLEPGAGHFNSIGSETFLIGYDTYIKTVHMGMSGGTIHTSLSGGHNIFLYGLNNQVYLESSYNNIILPNEESNVSIHNFFQHFTNSLYADNGSICEVINLSNITEEHVLTFSNHTIEFI</sequence>
<dbReference type="Proteomes" id="UP000031258">
    <property type="component" value="Unassembled WGS sequence"/>
</dbReference>
<dbReference type="GO" id="GO:0008237">
    <property type="term" value="F:metallopeptidase activity"/>
    <property type="evidence" value="ECO:0007669"/>
    <property type="project" value="InterPro"/>
</dbReference>
<dbReference type="STRING" id="86105.NF27_EY01380"/>
<accession>A0A0C1MSL7</accession>
<dbReference type="Gene3D" id="3.40.390.10">
    <property type="entry name" value="Collagenase (Catalytic Domain)"/>
    <property type="match status" value="1"/>
</dbReference>
<dbReference type="InterPro" id="IPR011049">
    <property type="entry name" value="Serralysin-like_metalloprot_C"/>
</dbReference>
<name>A0A0C1MSL7_9RICK</name>
<dbReference type="AlphaFoldDB" id="A0A0C1MSL7"/>
<comment type="caution">
    <text evidence="1">The sequence shown here is derived from an EMBL/GenBank/DDBJ whole genome shotgun (WGS) entry which is preliminary data.</text>
</comment>
<reference evidence="1 2" key="1">
    <citation type="submission" date="2014-11" db="EMBL/GenBank/DDBJ databases">
        <title>A Rickettsiales Symbiont of Amoebae With Ancient Features.</title>
        <authorList>
            <person name="Schulz F."/>
            <person name="Martijn J."/>
            <person name="Wascher F."/>
            <person name="Kostanjsek R."/>
            <person name="Ettema T.J."/>
            <person name="Horn M."/>
        </authorList>
    </citation>
    <scope>NUCLEOTIDE SEQUENCE [LARGE SCALE GENOMIC DNA]</scope>
    <source>
        <strain evidence="1 2">UWC36</strain>
    </source>
</reference>
<keyword evidence="2" id="KW-1185">Reference proteome</keyword>